<dbReference type="Proteomes" id="UP000005868">
    <property type="component" value="Chromosome"/>
</dbReference>
<dbReference type="EC" id="2.7.7.6" evidence="2"/>
<dbReference type="KEGG" id="tli:Tlie_1123"/>
<evidence type="ECO:0000256" key="6">
    <source>
        <dbReference type="ARBA" id="ARBA00029924"/>
    </source>
</evidence>
<dbReference type="GO" id="GO:0006351">
    <property type="term" value="P:DNA-templated transcription"/>
    <property type="evidence" value="ECO:0007669"/>
    <property type="project" value="InterPro"/>
</dbReference>
<name>G7V573_THELD</name>
<organism evidence="8 9">
    <name type="scientific">Thermovirga lienii (strain ATCC BAA-1197 / DSM 17291 / Cas60314)</name>
    <dbReference type="NCBI Taxonomy" id="580340"/>
    <lineage>
        <taxon>Bacteria</taxon>
        <taxon>Thermotogati</taxon>
        <taxon>Synergistota</taxon>
        <taxon>Synergistia</taxon>
        <taxon>Synergistales</taxon>
        <taxon>Thermovirgaceae</taxon>
        <taxon>Thermovirga</taxon>
    </lineage>
</organism>
<dbReference type="GO" id="GO:0003899">
    <property type="term" value="F:DNA-directed RNA polymerase activity"/>
    <property type="evidence" value="ECO:0007669"/>
    <property type="project" value="UniProtKB-EC"/>
</dbReference>
<proteinExistence type="inferred from homology"/>
<dbReference type="eggNOG" id="COG1758">
    <property type="taxonomic scope" value="Bacteria"/>
</dbReference>
<evidence type="ECO:0000256" key="1">
    <source>
        <dbReference type="ARBA" id="ARBA00006711"/>
    </source>
</evidence>
<protein>
    <recommendedName>
        <fullName evidence="3">DNA-directed RNA polymerase subunit omega</fullName>
        <ecNumber evidence="2">2.7.7.6</ecNumber>
    </recommendedName>
    <alternativeName>
        <fullName evidence="6">Transcriptase subunit omega</fullName>
    </alternativeName>
</protein>
<evidence type="ECO:0000313" key="9">
    <source>
        <dbReference type="Proteomes" id="UP000005868"/>
    </source>
</evidence>
<dbReference type="EMBL" id="CP003096">
    <property type="protein sequence ID" value="AER66856.1"/>
    <property type="molecule type" value="Genomic_DNA"/>
</dbReference>
<evidence type="ECO:0000256" key="3">
    <source>
        <dbReference type="ARBA" id="ARBA00013725"/>
    </source>
</evidence>
<accession>G7V573</accession>
<gene>
    <name evidence="8" type="ordered locus">Tlie_1123</name>
</gene>
<dbReference type="AlphaFoldDB" id="G7V573"/>
<dbReference type="GO" id="GO:0003677">
    <property type="term" value="F:DNA binding"/>
    <property type="evidence" value="ECO:0007669"/>
    <property type="project" value="InterPro"/>
</dbReference>
<keyword evidence="9" id="KW-1185">Reference proteome</keyword>
<dbReference type="SUPFAM" id="SSF63562">
    <property type="entry name" value="RPB6/omega subunit-like"/>
    <property type="match status" value="1"/>
</dbReference>
<dbReference type="InterPro" id="IPR006110">
    <property type="entry name" value="Pol_omega/Rpo6/RPB6"/>
</dbReference>
<evidence type="ECO:0000256" key="5">
    <source>
        <dbReference type="ARBA" id="ARBA00023163"/>
    </source>
</evidence>
<keyword evidence="4" id="KW-0240">DNA-directed RNA polymerase</keyword>
<dbReference type="STRING" id="580340.Tlie_1123"/>
<dbReference type="Gene3D" id="3.90.940.10">
    <property type="match status" value="1"/>
</dbReference>
<sequence>MMSRGESENKEMNKYLAAMVVAKRARQISEDKGARLFEAGWANPVLAALDEFVKGKLDYILPASKRD</sequence>
<keyword evidence="5" id="KW-0804">Transcription</keyword>
<comment type="similarity">
    <text evidence="1">Belongs to the RNA polymerase subunit omega family.</text>
</comment>
<dbReference type="SMART" id="SM01409">
    <property type="entry name" value="RNA_pol_Rpb6"/>
    <property type="match status" value="1"/>
</dbReference>
<comment type="catalytic activity">
    <reaction evidence="7">
        <text>RNA(n) + a ribonucleoside 5'-triphosphate = RNA(n+1) + diphosphate</text>
        <dbReference type="Rhea" id="RHEA:21248"/>
        <dbReference type="Rhea" id="RHEA-COMP:14527"/>
        <dbReference type="Rhea" id="RHEA-COMP:17342"/>
        <dbReference type="ChEBI" id="CHEBI:33019"/>
        <dbReference type="ChEBI" id="CHEBI:61557"/>
        <dbReference type="ChEBI" id="CHEBI:140395"/>
        <dbReference type="EC" id="2.7.7.6"/>
    </reaction>
</comment>
<evidence type="ECO:0000256" key="7">
    <source>
        <dbReference type="ARBA" id="ARBA00048552"/>
    </source>
</evidence>
<reference evidence="9" key="1">
    <citation type="submission" date="2011-10" db="EMBL/GenBank/DDBJ databases">
        <title>The complete genome of chromosome of Thermovirga lienii DSM 17291.</title>
        <authorList>
            <consortium name="US DOE Joint Genome Institute (JGI-PGF)"/>
            <person name="Lucas S."/>
            <person name="Copeland A."/>
            <person name="Lapidus A."/>
            <person name="Glavina del Rio T."/>
            <person name="Dalin E."/>
            <person name="Tice H."/>
            <person name="Bruce D."/>
            <person name="Goodwin L."/>
            <person name="Pitluck S."/>
            <person name="Peters L."/>
            <person name="Mikhailova N."/>
            <person name="Saunders E."/>
            <person name="Kyrpides N."/>
            <person name="Mavromatis K."/>
            <person name="Ivanova N."/>
            <person name="Last F.I."/>
            <person name="Brettin T."/>
            <person name="Detter J.C."/>
            <person name="Han C."/>
            <person name="Larimer F."/>
            <person name="Land M."/>
            <person name="Hauser L."/>
            <person name="Markowitz V."/>
            <person name="Cheng J.-F."/>
            <person name="Hugenholtz P."/>
            <person name="Woyke T."/>
            <person name="Wu D."/>
            <person name="Spring S."/>
            <person name="Schroeder M."/>
            <person name="Brambilla E.-M."/>
            <person name="Klenk H.-P."/>
            <person name="Eisen J.A."/>
        </authorList>
    </citation>
    <scope>NUCLEOTIDE SEQUENCE [LARGE SCALE GENOMIC DNA]</scope>
    <source>
        <strain evidence="9">ATCC BAA-1197 / DSM 17291 / Cas60314</strain>
    </source>
</reference>
<dbReference type="GO" id="GO:0000428">
    <property type="term" value="C:DNA-directed RNA polymerase complex"/>
    <property type="evidence" value="ECO:0007669"/>
    <property type="project" value="UniProtKB-KW"/>
</dbReference>
<dbReference type="InterPro" id="IPR036161">
    <property type="entry name" value="RPB6/omega-like_sf"/>
</dbReference>
<reference evidence="8 9" key="2">
    <citation type="journal article" date="2012" name="Stand. Genomic Sci.">
        <title>Genome sequence of the moderately thermophilic, amino-acid-degrading and sulfur-reducing bacterium Thermovirga lienii type strain (Cas60314(T)).</title>
        <authorList>
            <person name="Goker M."/>
            <person name="Saunders E."/>
            <person name="Lapidus A."/>
            <person name="Nolan M."/>
            <person name="Lucas S."/>
            <person name="Hammon N."/>
            <person name="Deshpande S."/>
            <person name="Cheng J.F."/>
            <person name="Han C."/>
            <person name="Tapia R."/>
            <person name="Goodwin L.A."/>
            <person name="Pitluck S."/>
            <person name="Liolios K."/>
            <person name="Mavromatis K."/>
            <person name="Pagani I."/>
            <person name="Ivanova N."/>
            <person name="Mikhailova N."/>
            <person name="Pati A."/>
            <person name="Chen A."/>
            <person name="Palaniappan K."/>
            <person name="Land M."/>
            <person name="Chang Y.J."/>
            <person name="Jeffries C.D."/>
            <person name="Brambilla E.M."/>
            <person name="Rohde M."/>
            <person name="Spring S."/>
            <person name="Detter J.C."/>
            <person name="Woyke T."/>
            <person name="Bristow J."/>
            <person name="Eisen J.A."/>
            <person name="Markowitz V."/>
            <person name="Hugenholtz P."/>
            <person name="Kyrpides N.C."/>
            <person name="Klenk H.P."/>
        </authorList>
    </citation>
    <scope>NUCLEOTIDE SEQUENCE [LARGE SCALE GENOMIC DNA]</scope>
    <source>
        <strain evidence="9">ATCC BAA-1197 / DSM 17291 / Cas60314</strain>
    </source>
</reference>
<evidence type="ECO:0000256" key="2">
    <source>
        <dbReference type="ARBA" id="ARBA00012418"/>
    </source>
</evidence>
<evidence type="ECO:0000313" key="8">
    <source>
        <dbReference type="EMBL" id="AER66856.1"/>
    </source>
</evidence>
<dbReference type="Pfam" id="PF01192">
    <property type="entry name" value="RNA_pol_Rpb6"/>
    <property type="match status" value="1"/>
</dbReference>
<dbReference type="HOGENOM" id="CLU_2811060_0_0_0"/>
<evidence type="ECO:0000256" key="4">
    <source>
        <dbReference type="ARBA" id="ARBA00022478"/>
    </source>
</evidence>